<dbReference type="AlphaFoldDB" id="A0A841AF54"/>
<evidence type="ECO:0000313" key="3">
    <source>
        <dbReference type="EMBL" id="MBB5831708.1"/>
    </source>
</evidence>
<organism evidence="3 4">
    <name type="scientific">Brachybacterium aquaticum</name>
    <dbReference type="NCBI Taxonomy" id="1432564"/>
    <lineage>
        <taxon>Bacteria</taxon>
        <taxon>Bacillati</taxon>
        <taxon>Actinomycetota</taxon>
        <taxon>Actinomycetes</taxon>
        <taxon>Micrococcales</taxon>
        <taxon>Dermabacteraceae</taxon>
        <taxon>Brachybacterium</taxon>
    </lineage>
</organism>
<feature type="compositionally biased region" description="Basic and acidic residues" evidence="1">
    <location>
        <begin position="484"/>
        <end position="493"/>
    </location>
</feature>
<evidence type="ECO:0000259" key="2">
    <source>
        <dbReference type="SMART" id="SM00507"/>
    </source>
</evidence>
<feature type="region of interest" description="Disordered" evidence="1">
    <location>
        <begin position="1"/>
        <end position="28"/>
    </location>
</feature>
<keyword evidence="4" id="KW-1185">Reference proteome</keyword>
<sequence length="546" mass="59332">MTQEPQDREFPEEAGTGLPEERDARSAELAAELSAPPMSLPITADGGSLTIGDVDLRDAREILAELGARGSTVLDRLSAEESIALLAGIVDIEAALEAVRVRAIVRLEQAVKDDCLRRDENARQATNVARSEASRVLKQSRSVAGRSMATSRRLVQSMPGMLTALAGNALRAQSVHKIGSSMGPVTPEVREQVDELLTAQLSDLKDCGTGEIGDHVAKALHSLDPAGAADRHREAKKERHVTIRRADHGMATVTALIPAIDGARIRKGLSVAAEGARAHGDRRGHQQIMADLFTDALIGRGDGVDPSALEVCVVITDRSLFVPAHADAASIEGFGSVPYEHVREEMLRVAKAEEDTELSLTMRRLYTDPDDGQLVALESRSRAFPTSLTRFLTLAHQTCRAPHCDGSIRQMDHIVPWSEGGETSLENGNGLCAADNQKESAGEKVEVVLGEDGVRRTVRWTSRYGQSASRRGINFDPVGTYTRQLERERRQRGELSPGPSAPEQNSSLLRALENLQLRLPDVPLPARIIRPQDRVDVYCLGHHPRQ</sequence>
<name>A0A841AF54_9MICO</name>
<dbReference type="InterPro" id="IPR003615">
    <property type="entry name" value="HNH_nuc"/>
</dbReference>
<dbReference type="Pfam" id="PF01844">
    <property type="entry name" value="HNH"/>
    <property type="match status" value="1"/>
</dbReference>
<dbReference type="RefSeq" id="WP_184325127.1">
    <property type="nucleotide sequence ID" value="NZ_JACHLZ010000001.1"/>
</dbReference>
<reference evidence="3 4" key="1">
    <citation type="submission" date="2020-08" db="EMBL/GenBank/DDBJ databases">
        <title>Sequencing the genomes of 1000 actinobacteria strains.</title>
        <authorList>
            <person name="Klenk H.-P."/>
        </authorList>
    </citation>
    <scope>NUCLEOTIDE SEQUENCE [LARGE SCALE GENOMIC DNA]</scope>
    <source>
        <strain evidence="3 4">DSM 28796</strain>
    </source>
</reference>
<feature type="compositionally biased region" description="Basic and acidic residues" evidence="1">
    <location>
        <begin position="1"/>
        <end position="11"/>
    </location>
</feature>
<dbReference type="GO" id="GO:0008270">
    <property type="term" value="F:zinc ion binding"/>
    <property type="evidence" value="ECO:0007669"/>
    <property type="project" value="InterPro"/>
</dbReference>
<dbReference type="GO" id="GO:0003676">
    <property type="term" value="F:nucleic acid binding"/>
    <property type="evidence" value="ECO:0007669"/>
    <property type="project" value="InterPro"/>
</dbReference>
<dbReference type="EMBL" id="JACHLZ010000001">
    <property type="protein sequence ID" value="MBB5831708.1"/>
    <property type="molecule type" value="Genomic_DNA"/>
</dbReference>
<dbReference type="CDD" id="cd00085">
    <property type="entry name" value="HNHc"/>
    <property type="match status" value="1"/>
</dbReference>
<proteinExistence type="predicted"/>
<comment type="caution">
    <text evidence="3">The sequence shown here is derived from an EMBL/GenBank/DDBJ whole genome shotgun (WGS) entry which is preliminary data.</text>
</comment>
<dbReference type="GO" id="GO:0004519">
    <property type="term" value="F:endonuclease activity"/>
    <property type="evidence" value="ECO:0007669"/>
    <property type="project" value="InterPro"/>
</dbReference>
<evidence type="ECO:0000313" key="4">
    <source>
        <dbReference type="Proteomes" id="UP000588158"/>
    </source>
</evidence>
<feature type="domain" description="HNH nuclease" evidence="2">
    <location>
        <begin position="387"/>
        <end position="437"/>
    </location>
</feature>
<dbReference type="InterPro" id="IPR002711">
    <property type="entry name" value="HNH"/>
</dbReference>
<dbReference type="SMART" id="SM00507">
    <property type="entry name" value="HNHc"/>
    <property type="match status" value="1"/>
</dbReference>
<accession>A0A841AF54</accession>
<gene>
    <name evidence="3" type="ORF">HNR70_001521</name>
</gene>
<dbReference type="Gene3D" id="1.10.30.50">
    <property type="match status" value="1"/>
</dbReference>
<dbReference type="Proteomes" id="UP000588158">
    <property type="component" value="Unassembled WGS sequence"/>
</dbReference>
<protein>
    <recommendedName>
        <fullName evidence="2">HNH nuclease domain-containing protein</fullName>
    </recommendedName>
</protein>
<feature type="region of interest" description="Disordered" evidence="1">
    <location>
        <begin position="475"/>
        <end position="505"/>
    </location>
</feature>
<evidence type="ECO:0000256" key="1">
    <source>
        <dbReference type="SAM" id="MobiDB-lite"/>
    </source>
</evidence>